<dbReference type="EMBL" id="JAHSQO010000001">
    <property type="protein sequence ID" value="MBY8914957.1"/>
    <property type="molecule type" value="Genomic_DNA"/>
</dbReference>
<feature type="region of interest" description="Disordered" evidence="1">
    <location>
        <begin position="1"/>
        <end position="25"/>
    </location>
</feature>
<reference evidence="3 4" key="1">
    <citation type="submission" date="2021-06" db="EMBL/GenBank/DDBJ databases">
        <title>Nitratireductor porphyridii sp. nov., isolated from a small marine red alga, Porphyridium purpureum in South Korea.</title>
        <authorList>
            <person name="Kim K.H."/>
            <person name="Kristyanto S."/>
            <person name="Jeon C.O."/>
        </authorList>
    </citation>
    <scope>NUCLEOTIDE SEQUENCE [LARGE SCALE GENOMIC DNA]</scope>
    <source>
        <strain evidence="3 4">R6</strain>
    </source>
</reference>
<dbReference type="RefSeq" id="WP_223004287.1">
    <property type="nucleotide sequence ID" value="NZ_CP139720.1"/>
</dbReference>
<dbReference type="Gene3D" id="2.60.120.10">
    <property type="entry name" value="Jelly Rolls"/>
    <property type="match status" value="1"/>
</dbReference>
<organism evidence="3 4">
    <name type="scientific">Nitratireductor rhodophyticola</name>
    <dbReference type="NCBI Taxonomy" id="2854036"/>
    <lineage>
        <taxon>Bacteria</taxon>
        <taxon>Pseudomonadati</taxon>
        <taxon>Pseudomonadota</taxon>
        <taxon>Alphaproteobacteria</taxon>
        <taxon>Hyphomicrobiales</taxon>
        <taxon>Phyllobacteriaceae</taxon>
        <taxon>Nitratireductor</taxon>
    </lineage>
</organism>
<dbReference type="InterPro" id="IPR014710">
    <property type="entry name" value="RmlC-like_jellyroll"/>
</dbReference>
<dbReference type="InterPro" id="IPR013096">
    <property type="entry name" value="Cupin_2"/>
</dbReference>
<name>A0ABS7R241_9HYPH</name>
<protein>
    <submittedName>
        <fullName evidence="3">Cupin domain-containing protein</fullName>
    </submittedName>
</protein>
<dbReference type="Pfam" id="PF07883">
    <property type="entry name" value="Cupin_2"/>
    <property type="match status" value="1"/>
</dbReference>
<accession>A0ABS7R241</accession>
<dbReference type="InterPro" id="IPR011051">
    <property type="entry name" value="RmlC_Cupin_sf"/>
</dbReference>
<proteinExistence type="predicted"/>
<feature type="domain" description="Cupin type-2" evidence="2">
    <location>
        <begin position="45"/>
        <end position="103"/>
    </location>
</feature>
<evidence type="ECO:0000259" key="2">
    <source>
        <dbReference type="Pfam" id="PF07883"/>
    </source>
</evidence>
<sequence length="114" mass="13069">MSEHSTDELTWRPDPERWNGEWERPETGSGVSIIFNETDTIGYGPALHSHPYAETFIVRRGRARFFVGDRVIVAFEGDILVAPADTPHRFENMGPDRLEMIDIHANPTFITTWL</sequence>
<keyword evidence="4" id="KW-1185">Reference proteome</keyword>
<evidence type="ECO:0000256" key="1">
    <source>
        <dbReference type="SAM" id="MobiDB-lite"/>
    </source>
</evidence>
<gene>
    <name evidence="3" type="ORF">KVG22_00020</name>
</gene>
<dbReference type="Proteomes" id="UP000777661">
    <property type="component" value="Unassembled WGS sequence"/>
</dbReference>
<evidence type="ECO:0000313" key="3">
    <source>
        <dbReference type="EMBL" id="MBY8914957.1"/>
    </source>
</evidence>
<dbReference type="SUPFAM" id="SSF51182">
    <property type="entry name" value="RmlC-like cupins"/>
    <property type="match status" value="1"/>
</dbReference>
<evidence type="ECO:0000313" key="4">
    <source>
        <dbReference type="Proteomes" id="UP000777661"/>
    </source>
</evidence>
<comment type="caution">
    <text evidence="3">The sequence shown here is derived from an EMBL/GenBank/DDBJ whole genome shotgun (WGS) entry which is preliminary data.</text>
</comment>